<dbReference type="InterPro" id="IPR001766">
    <property type="entry name" value="Fork_head_dom"/>
</dbReference>
<dbReference type="EMBL" id="JAZGQO010000005">
    <property type="protein sequence ID" value="KAK6186973.1"/>
    <property type="molecule type" value="Genomic_DNA"/>
</dbReference>
<name>A0AAN8PX35_PATCE</name>
<reference evidence="6 7" key="1">
    <citation type="submission" date="2024-01" db="EMBL/GenBank/DDBJ databases">
        <title>The genome of the rayed Mediterranean limpet Patella caerulea (Linnaeus, 1758).</title>
        <authorList>
            <person name="Anh-Thu Weber A."/>
            <person name="Halstead-Nussloch G."/>
        </authorList>
    </citation>
    <scope>NUCLEOTIDE SEQUENCE [LARGE SCALE GENOMIC DNA]</scope>
    <source>
        <strain evidence="6">AATW-2023a</strain>
        <tissue evidence="6">Whole specimen</tissue>
    </source>
</reference>
<dbReference type="GO" id="GO:0009653">
    <property type="term" value="P:anatomical structure morphogenesis"/>
    <property type="evidence" value="ECO:0007669"/>
    <property type="project" value="TreeGrafter"/>
</dbReference>
<dbReference type="GO" id="GO:0000978">
    <property type="term" value="F:RNA polymerase II cis-regulatory region sequence-specific DNA binding"/>
    <property type="evidence" value="ECO:0007669"/>
    <property type="project" value="TreeGrafter"/>
</dbReference>
<feature type="compositionally biased region" description="Basic and acidic residues" evidence="4">
    <location>
        <begin position="1"/>
        <end position="26"/>
    </location>
</feature>
<dbReference type="PANTHER" id="PTHR11829:SF343">
    <property type="entry name" value="FORK-HEAD DOMAIN-CONTAINING PROTEIN"/>
    <property type="match status" value="1"/>
</dbReference>
<dbReference type="PROSITE" id="PS50039">
    <property type="entry name" value="FORK_HEAD_3"/>
    <property type="match status" value="1"/>
</dbReference>
<dbReference type="SMART" id="SM00339">
    <property type="entry name" value="FH"/>
    <property type="match status" value="1"/>
</dbReference>
<dbReference type="GO" id="GO:0005634">
    <property type="term" value="C:nucleus"/>
    <property type="evidence" value="ECO:0007669"/>
    <property type="project" value="UniProtKB-SubCell"/>
</dbReference>
<dbReference type="InterPro" id="IPR030456">
    <property type="entry name" value="TF_fork_head_CS_2"/>
</dbReference>
<evidence type="ECO:0000313" key="6">
    <source>
        <dbReference type="EMBL" id="KAK6186973.1"/>
    </source>
</evidence>
<evidence type="ECO:0000256" key="1">
    <source>
        <dbReference type="ARBA" id="ARBA00023125"/>
    </source>
</evidence>
<keyword evidence="1 3" id="KW-0238">DNA-binding</keyword>
<comment type="caution">
    <text evidence="6">The sequence shown here is derived from an EMBL/GenBank/DDBJ whole genome shotgun (WGS) entry which is preliminary data.</text>
</comment>
<dbReference type="PANTHER" id="PTHR11829">
    <property type="entry name" value="FORKHEAD BOX PROTEIN"/>
    <property type="match status" value="1"/>
</dbReference>
<dbReference type="Gene3D" id="1.10.10.10">
    <property type="entry name" value="Winged helix-like DNA-binding domain superfamily/Winged helix DNA-binding domain"/>
    <property type="match status" value="1"/>
</dbReference>
<dbReference type="SUPFAM" id="SSF46785">
    <property type="entry name" value="Winged helix' DNA-binding domain"/>
    <property type="match status" value="1"/>
</dbReference>
<feature type="DNA-binding region" description="Fork-head" evidence="3">
    <location>
        <begin position="70"/>
        <end position="170"/>
    </location>
</feature>
<dbReference type="Proteomes" id="UP001347796">
    <property type="component" value="Unassembled WGS sequence"/>
</dbReference>
<feature type="region of interest" description="Disordered" evidence="4">
    <location>
        <begin position="1"/>
        <end position="40"/>
    </location>
</feature>
<evidence type="ECO:0000313" key="7">
    <source>
        <dbReference type="Proteomes" id="UP001347796"/>
    </source>
</evidence>
<dbReference type="PRINTS" id="PR00053">
    <property type="entry name" value="FORKHEAD"/>
</dbReference>
<keyword evidence="2 3" id="KW-0539">Nucleus</keyword>
<proteinExistence type="predicted"/>
<feature type="compositionally biased region" description="Low complexity" evidence="4">
    <location>
        <begin position="29"/>
        <end position="40"/>
    </location>
</feature>
<evidence type="ECO:0000259" key="5">
    <source>
        <dbReference type="PROSITE" id="PS50039"/>
    </source>
</evidence>
<keyword evidence="7" id="KW-1185">Reference proteome</keyword>
<dbReference type="GO" id="GO:0030154">
    <property type="term" value="P:cell differentiation"/>
    <property type="evidence" value="ECO:0007669"/>
    <property type="project" value="TreeGrafter"/>
</dbReference>
<evidence type="ECO:0000256" key="3">
    <source>
        <dbReference type="PROSITE-ProRule" id="PRU00089"/>
    </source>
</evidence>
<accession>A0AAN8PX35</accession>
<dbReference type="InterPro" id="IPR036388">
    <property type="entry name" value="WH-like_DNA-bd_sf"/>
</dbReference>
<comment type="subcellular location">
    <subcellularLocation>
        <location evidence="3">Nucleus</location>
    </subcellularLocation>
</comment>
<dbReference type="GO" id="GO:0000981">
    <property type="term" value="F:DNA-binding transcription factor activity, RNA polymerase II-specific"/>
    <property type="evidence" value="ECO:0007669"/>
    <property type="project" value="TreeGrafter"/>
</dbReference>
<gene>
    <name evidence="6" type="ORF">SNE40_006228</name>
</gene>
<sequence>MKRKLIDAFDREEQKAPRLEQTKPERLVPALPQPSASAQPMPTDVDLHNVMMNFVNIYEKLDSSDELLEKPNYSYTELVYLAVLRSPNFCLPIGEIYKYVQNRFVFFRNNTRLHWRNAIRHSLSKTKCFTKINLGRGSSGSSNRSCFLWSISPASIINFARGDYRPNVDRDSGTNTLRWGYYHTNAGDFWDQIAVVLENKIEFFKATAAICPTPVKIFQQQICNLPNQSVESSTNIPQSSIMIQSTEASAVYQPKQVITQQQANTQSTPPPNVVCQPNGTIYATPVNTQSTPPPNVVCQPNGTIYTSATPAEYSSTQSTPPPNVVCQPNGTIYTSATPAGYSNSTPIVYSSSTPIVFNSSAADNSTSTESDNVLSSNGSYSSPVLNDCTRLSSNFSSPISLPYDIGTSCFQPVSPPPSSSCMQSTPHTDVSQLWNQQSPEITSGSFTKDSGIELSCSDLGSFQESIHDLIPLYETAPEDTKQAFPEIDLSSYTHVQPSHRKIQETNSFPLHSSVIPQTNSSNSAIDTNPNGQYQTFSYVTYPQYNFSQAATTTIPNQVYTFNAATNSYQPVQWYQG</sequence>
<feature type="domain" description="Fork-head" evidence="5">
    <location>
        <begin position="70"/>
        <end position="170"/>
    </location>
</feature>
<organism evidence="6 7">
    <name type="scientific">Patella caerulea</name>
    <name type="common">Rayed Mediterranean limpet</name>
    <dbReference type="NCBI Taxonomy" id="87958"/>
    <lineage>
        <taxon>Eukaryota</taxon>
        <taxon>Metazoa</taxon>
        <taxon>Spiralia</taxon>
        <taxon>Lophotrochozoa</taxon>
        <taxon>Mollusca</taxon>
        <taxon>Gastropoda</taxon>
        <taxon>Patellogastropoda</taxon>
        <taxon>Patelloidea</taxon>
        <taxon>Patellidae</taxon>
        <taxon>Patella</taxon>
    </lineage>
</organism>
<dbReference type="PROSITE" id="PS00658">
    <property type="entry name" value="FORK_HEAD_2"/>
    <property type="match status" value="1"/>
</dbReference>
<evidence type="ECO:0000256" key="4">
    <source>
        <dbReference type="SAM" id="MobiDB-lite"/>
    </source>
</evidence>
<dbReference type="Pfam" id="PF00250">
    <property type="entry name" value="Forkhead"/>
    <property type="match status" value="1"/>
</dbReference>
<protein>
    <recommendedName>
        <fullName evidence="5">Fork-head domain-containing protein</fullName>
    </recommendedName>
</protein>
<dbReference type="AlphaFoldDB" id="A0AAN8PX35"/>
<dbReference type="InterPro" id="IPR050211">
    <property type="entry name" value="FOX_domain-containing"/>
</dbReference>
<dbReference type="InterPro" id="IPR036390">
    <property type="entry name" value="WH_DNA-bd_sf"/>
</dbReference>
<evidence type="ECO:0000256" key="2">
    <source>
        <dbReference type="ARBA" id="ARBA00023242"/>
    </source>
</evidence>